<dbReference type="Proteomes" id="UP000324222">
    <property type="component" value="Unassembled WGS sequence"/>
</dbReference>
<comment type="caution">
    <text evidence="2">The sequence shown here is derived from an EMBL/GenBank/DDBJ whole genome shotgun (WGS) entry which is preliminary data.</text>
</comment>
<name>A0A5B7ED24_PORTR</name>
<evidence type="ECO:0000313" key="3">
    <source>
        <dbReference type="Proteomes" id="UP000324222"/>
    </source>
</evidence>
<feature type="compositionally biased region" description="Polar residues" evidence="1">
    <location>
        <begin position="31"/>
        <end position="42"/>
    </location>
</feature>
<feature type="region of interest" description="Disordered" evidence="1">
    <location>
        <begin position="1"/>
        <end position="75"/>
    </location>
</feature>
<dbReference type="EMBL" id="VSRR010002395">
    <property type="protein sequence ID" value="MPC31239.1"/>
    <property type="molecule type" value="Genomic_DNA"/>
</dbReference>
<evidence type="ECO:0000313" key="2">
    <source>
        <dbReference type="EMBL" id="MPC31239.1"/>
    </source>
</evidence>
<sequence length="75" mass="8574">MLPSMRAQHGPRQSQPQSPSLPPPSDPRFASVSQWRTRNLNGPTRCRSRHNARLHSARTRDNYLVTVKPQQDTSQ</sequence>
<feature type="compositionally biased region" description="Basic residues" evidence="1">
    <location>
        <begin position="46"/>
        <end position="57"/>
    </location>
</feature>
<keyword evidence="3" id="KW-1185">Reference proteome</keyword>
<organism evidence="2 3">
    <name type="scientific">Portunus trituberculatus</name>
    <name type="common">Swimming crab</name>
    <name type="synonym">Neptunus trituberculatus</name>
    <dbReference type="NCBI Taxonomy" id="210409"/>
    <lineage>
        <taxon>Eukaryota</taxon>
        <taxon>Metazoa</taxon>
        <taxon>Ecdysozoa</taxon>
        <taxon>Arthropoda</taxon>
        <taxon>Crustacea</taxon>
        <taxon>Multicrustacea</taxon>
        <taxon>Malacostraca</taxon>
        <taxon>Eumalacostraca</taxon>
        <taxon>Eucarida</taxon>
        <taxon>Decapoda</taxon>
        <taxon>Pleocyemata</taxon>
        <taxon>Brachyura</taxon>
        <taxon>Eubrachyura</taxon>
        <taxon>Portunoidea</taxon>
        <taxon>Portunidae</taxon>
        <taxon>Portuninae</taxon>
        <taxon>Portunus</taxon>
    </lineage>
</organism>
<dbReference type="AlphaFoldDB" id="A0A5B7ED24"/>
<proteinExistence type="predicted"/>
<protein>
    <submittedName>
        <fullName evidence="2">Uncharacterized protein</fullName>
    </submittedName>
</protein>
<accession>A0A5B7ED24</accession>
<feature type="compositionally biased region" description="Low complexity" evidence="1">
    <location>
        <begin position="8"/>
        <end position="18"/>
    </location>
</feature>
<evidence type="ECO:0000256" key="1">
    <source>
        <dbReference type="SAM" id="MobiDB-lite"/>
    </source>
</evidence>
<reference evidence="2 3" key="1">
    <citation type="submission" date="2019-05" db="EMBL/GenBank/DDBJ databases">
        <title>Another draft genome of Portunus trituberculatus and its Hox gene families provides insights of decapod evolution.</title>
        <authorList>
            <person name="Jeong J.-H."/>
            <person name="Song I."/>
            <person name="Kim S."/>
            <person name="Choi T."/>
            <person name="Kim D."/>
            <person name="Ryu S."/>
            <person name="Kim W."/>
        </authorList>
    </citation>
    <scope>NUCLEOTIDE SEQUENCE [LARGE SCALE GENOMIC DNA]</scope>
    <source>
        <tissue evidence="2">Muscle</tissue>
    </source>
</reference>
<gene>
    <name evidence="2" type="ORF">E2C01_024523</name>
</gene>